<dbReference type="AlphaFoldDB" id="A0A2T4JX81"/>
<dbReference type="Gene3D" id="3.40.50.720">
    <property type="entry name" value="NAD(P)-binding Rossmann-like Domain"/>
    <property type="match status" value="1"/>
</dbReference>
<dbReference type="NCBIfam" id="TIGR02964">
    <property type="entry name" value="xanthine_xdhC"/>
    <property type="match status" value="1"/>
</dbReference>
<dbReference type="SUPFAM" id="SSF51735">
    <property type="entry name" value="NAD(P)-binding Rossmann-fold domains"/>
    <property type="match status" value="1"/>
</dbReference>
<feature type="domain" description="XdhC- CoxI" evidence="1">
    <location>
        <begin position="39"/>
        <end position="103"/>
    </location>
</feature>
<accession>A0A2T4JX81</accession>
<name>A0A2T4JX81_9RHOB</name>
<dbReference type="InterPro" id="IPR027051">
    <property type="entry name" value="XdhC_Rossmann_dom"/>
</dbReference>
<dbReference type="InterPro" id="IPR014308">
    <property type="entry name" value="Xanthine_DH_XdhC"/>
</dbReference>
<dbReference type="EMBL" id="PZKG01000024">
    <property type="protein sequence ID" value="PTE22353.1"/>
    <property type="molecule type" value="Genomic_DNA"/>
</dbReference>
<dbReference type="InterPro" id="IPR003777">
    <property type="entry name" value="XdhC_CoxI"/>
</dbReference>
<dbReference type="InterPro" id="IPR052698">
    <property type="entry name" value="MoCofactor_Util/Proc"/>
</dbReference>
<feature type="domain" description="XdhC Rossmann" evidence="2">
    <location>
        <begin position="182"/>
        <end position="320"/>
    </location>
</feature>
<protein>
    <submittedName>
        <fullName evidence="3">Xanthine dehydrogenase accessory protein XdhC</fullName>
    </submittedName>
</protein>
<organism evidence="3 4">
    <name type="scientific">Cereibacter changlensis JA139</name>
    <dbReference type="NCBI Taxonomy" id="1188249"/>
    <lineage>
        <taxon>Bacteria</taxon>
        <taxon>Pseudomonadati</taxon>
        <taxon>Pseudomonadota</taxon>
        <taxon>Alphaproteobacteria</taxon>
        <taxon>Rhodobacterales</taxon>
        <taxon>Paracoccaceae</taxon>
        <taxon>Cereibacter</taxon>
    </lineage>
</organism>
<reference evidence="3 4" key="1">
    <citation type="submission" date="2018-03" db="EMBL/GenBank/DDBJ databases">
        <title>Cereibacter changlensis.</title>
        <authorList>
            <person name="Meyer T.E."/>
            <person name="Miller S."/>
            <person name="Lodha T."/>
            <person name="Gandham S."/>
            <person name="Chintalapati S."/>
            <person name="Chintalapati V.R."/>
        </authorList>
    </citation>
    <scope>NUCLEOTIDE SEQUENCE [LARGE SCALE GENOMIC DNA]</scope>
    <source>
        <strain evidence="3 4">JA139</strain>
    </source>
</reference>
<evidence type="ECO:0000259" key="1">
    <source>
        <dbReference type="Pfam" id="PF02625"/>
    </source>
</evidence>
<dbReference type="OrthoDB" id="61481at2"/>
<comment type="caution">
    <text evidence="3">The sequence shown here is derived from an EMBL/GenBank/DDBJ whole genome shotgun (WGS) entry which is preliminary data.</text>
</comment>
<dbReference type="Proteomes" id="UP000241010">
    <property type="component" value="Unassembled WGS sequence"/>
</dbReference>
<evidence type="ECO:0000259" key="2">
    <source>
        <dbReference type="Pfam" id="PF13478"/>
    </source>
</evidence>
<dbReference type="Pfam" id="PF02625">
    <property type="entry name" value="XdhC_CoxI"/>
    <property type="match status" value="1"/>
</dbReference>
<dbReference type="PANTHER" id="PTHR30388">
    <property type="entry name" value="ALDEHYDE OXIDOREDUCTASE MOLYBDENUM COFACTOR ASSEMBLY PROTEIN"/>
    <property type="match status" value="1"/>
</dbReference>
<dbReference type="Pfam" id="PF13478">
    <property type="entry name" value="XdhC_C"/>
    <property type="match status" value="1"/>
</dbReference>
<sequence length="336" mass="34957">MVRSIRVSTGRRRRSGCWPPWGGSVAERGFDLAGLRAAVEARGRVARVVVAAGDGSSPREAGAAMLVWQGGASGTIGGGALEWEAMARARAMLDAGGRRLERVALGPSIGQCCGGAVSLLTEVYDAGAVAALDGPVIARGPGEMPLAVKRLLARARGEGLLPEPQLVQGWMVEPVARVDRQIWIWGAGHVGRALVAVLAPLPGLALTWVDAGAERFPDAVPEGVTVLWAAAPEALAGHAPRGAEHLVLTYSHALDLELCHRLLGHGFAALGLIGSETKAARFRSRLRALGHGDAQISRILCPIGDKSLGKHPQAIALGVAVALLGQRRPTETEIAV</sequence>
<gene>
    <name evidence="3" type="primary">xdhC</name>
    <name evidence="3" type="ORF">C5F48_07680</name>
</gene>
<evidence type="ECO:0000313" key="3">
    <source>
        <dbReference type="EMBL" id="PTE22353.1"/>
    </source>
</evidence>
<dbReference type="PANTHER" id="PTHR30388:SF6">
    <property type="entry name" value="XANTHINE DEHYDROGENASE SUBUNIT A-RELATED"/>
    <property type="match status" value="1"/>
</dbReference>
<dbReference type="InterPro" id="IPR036291">
    <property type="entry name" value="NAD(P)-bd_dom_sf"/>
</dbReference>
<evidence type="ECO:0000313" key="4">
    <source>
        <dbReference type="Proteomes" id="UP000241010"/>
    </source>
</evidence>
<proteinExistence type="predicted"/>
<keyword evidence="4" id="KW-1185">Reference proteome</keyword>